<feature type="region of interest" description="Disordered" evidence="6">
    <location>
        <begin position="442"/>
        <end position="524"/>
    </location>
</feature>
<dbReference type="Pfam" id="PF04824">
    <property type="entry name" value="Rad21_Rec8"/>
    <property type="match status" value="1"/>
</dbReference>
<sequence>MFYSVFVLGKKGPLARVWLAAHWDKKITKAQILETNIVESVDSILQPKVKLSLRTSSHLLLGIVRIYARKTLYLLQDCQDAAFKIKSAFRPGAVDLPDGKTEAAISAITLPEMLDFINDFDLIAEPPMQMEPPATSANIRNITLVEDISSIHVDDPLMQDVREWSDMSSIHASDGGINLKETPVMGKSGAKTGIDLFDRPALDDGFGGELGVGIVDDDDDMFGLRVPPEAMDQQQLDQQQQEVPEQQPKSVQRPDSAMSDRSDSMSYGAPASMAPSGPPSTPGSVPPVPDDDEEMPFAAPIPPAPQQQQHQSFDALEGVRRDGSLDPKISDAYDTMVLEPLEAQGLEKRRKRRKKLGILIDEVKTLSGEEMKAQLSDTTDIITTLDLAPPSKKLMHWKRTGTAEKMFALPERLMPCARLLILYSRHLTTTRIEADMEDQLPEGELMNGHNDAPPPLPELDDLEEQLPPLSPIQDLQPPKTPKTPSYTRTPPKKKRKTEERKHKEPVNHHITRDEPEEQDSHLRDVSSIQNIRAGSLATEQPFQHPFDTFQEEDDDDDMYNAPMSVGPPEPMFEGETDEQFEERMTKRRTDILLRYMVTQLEEGPLLFTNLVKHNRRKQVAQKFFSLLVLKKQQAIELTQNADLPYAEIYIEKGRRYEESLLSSSVS</sequence>
<evidence type="ECO:0000256" key="1">
    <source>
        <dbReference type="ARBA" id="ARBA00004123"/>
    </source>
</evidence>
<proteinExistence type="inferred from homology"/>
<keyword evidence="10" id="KW-1185">Reference proteome</keyword>
<dbReference type="EMBL" id="OC862725">
    <property type="protein sequence ID" value="CAD7630477.1"/>
    <property type="molecule type" value="Genomic_DNA"/>
</dbReference>
<dbReference type="CDD" id="cd21792">
    <property type="entry name" value="Rad21_Rec8_M_NXP1-like"/>
    <property type="match status" value="1"/>
</dbReference>
<dbReference type="PANTHER" id="PTHR12585">
    <property type="entry name" value="SCC1 / RAD21 FAMILY MEMBER"/>
    <property type="match status" value="1"/>
</dbReference>
<protein>
    <recommendedName>
        <fullName evidence="11">Double-strand-break repair protein rad21</fullName>
    </recommendedName>
</protein>
<accession>A0A7R9KYH1</accession>
<dbReference type="InterPro" id="IPR036390">
    <property type="entry name" value="WH_DNA-bd_sf"/>
</dbReference>
<dbReference type="InterPro" id="IPR006909">
    <property type="entry name" value="Rad21/Rec8_C_eu"/>
</dbReference>
<evidence type="ECO:0008006" key="11">
    <source>
        <dbReference type="Google" id="ProtNLM"/>
    </source>
</evidence>
<dbReference type="Proteomes" id="UP000759131">
    <property type="component" value="Unassembled WGS sequence"/>
</dbReference>
<dbReference type="InterPro" id="IPR023093">
    <property type="entry name" value="ScpA-like_C"/>
</dbReference>
<dbReference type="PANTHER" id="PTHR12585:SF69">
    <property type="entry name" value="FI11703P"/>
    <property type="match status" value="1"/>
</dbReference>
<dbReference type="GO" id="GO:0007062">
    <property type="term" value="P:sister chromatid cohesion"/>
    <property type="evidence" value="ECO:0007669"/>
    <property type="project" value="InterPro"/>
</dbReference>
<feature type="compositionally biased region" description="Pro residues" evidence="6">
    <location>
        <begin position="276"/>
        <end position="288"/>
    </location>
</feature>
<name>A0A7R9KYH1_9ACAR</name>
<keyword evidence="4" id="KW-0158">Chromosome</keyword>
<dbReference type="Pfam" id="PF04825">
    <property type="entry name" value="Rad21_Rec8_N"/>
    <property type="match status" value="1"/>
</dbReference>
<dbReference type="AlphaFoldDB" id="A0A7R9KYH1"/>
<keyword evidence="5" id="KW-0539">Nucleus</keyword>
<dbReference type="GO" id="GO:0003682">
    <property type="term" value="F:chromatin binding"/>
    <property type="evidence" value="ECO:0007669"/>
    <property type="project" value="TreeGrafter"/>
</dbReference>
<dbReference type="InterPro" id="IPR039781">
    <property type="entry name" value="Rad21/Rec8-like"/>
</dbReference>
<evidence type="ECO:0000256" key="6">
    <source>
        <dbReference type="SAM" id="MobiDB-lite"/>
    </source>
</evidence>
<evidence type="ECO:0000256" key="3">
    <source>
        <dbReference type="ARBA" id="ARBA00009870"/>
    </source>
</evidence>
<feature type="domain" description="Rad21/Rec8-like protein C-terminal eukaryotic" evidence="7">
    <location>
        <begin position="608"/>
        <end position="655"/>
    </location>
</feature>
<dbReference type="OrthoDB" id="10071381at2759"/>
<evidence type="ECO:0000313" key="10">
    <source>
        <dbReference type="Proteomes" id="UP000759131"/>
    </source>
</evidence>
<comment type="similarity">
    <text evidence="3">Belongs to the rad21 family.</text>
</comment>
<feature type="domain" description="Rad21/Rec8-like protein N-terminal" evidence="8">
    <location>
        <begin position="1"/>
        <end position="102"/>
    </location>
</feature>
<dbReference type="InterPro" id="IPR049589">
    <property type="entry name" value="NXP1_M-like"/>
</dbReference>
<comment type="subcellular location">
    <subcellularLocation>
        <location evidence="2">Chromosome</location>
    </subcellularLocation>
    <subcellularLocation>
        <location evidence="1">Nucleus</location>
    </subcellularLocation>
</comment>
<evidence type="ECO:0000256" key="4">
    <source>
        <dbReference type="ARBA" id="ARBA00022454"/>
    </source>
</evidence>
<feature type="compositionally biased region" description="Low complexity" evidence="6">
    <location>
        <begin position="264"/>
        <end position="275"/>
    </location>
</feature>
<feature type="region of interest" description="Disordered" evidence="6">
    <location>
        <begin position="231"/>
        <end position="311"/>
    </location>
</feature>
<gene>
    <name evidence="9" type="ORF">OSB1V03_LOCUS10890</name>
</gene>
<dbReference type="GO" id="GO:1990414">
    <property type="term" value="P:replication-born double-strand break repair via sister chromatid exchange"/>
    <property type="evidence" value="ECO:0007669"/>
    <property type="project" value="TreeGrafter"/>
</dbReference>
<dbReference type="GO" id="GO:0008278">
    <property type="term" value="C:cohesin complex"/>
    <property type="evidence" value="ECO:0007669"/>
    <property type="project" value="InterPro"/>
</dbReference>
<organism evidence="9">
    <name type="scientific">Medioppia subpectinata</name>
    <dbReference type="NCBI Taxonomy" id="1979941"/>
    <lineage>
        <taxon>Eukaryota</taxon>
        <taxon>Metazoa</taxon>
        <taxon>Ecdysozoa</taxon>
        <taxon>Arthropoda</taxon>
        <taxon>Chelicerata</taxon>
        <taxon>Arachnida</taxon>
        <taxon>Acari</taxon>
        <taxon>Acariformes</taxon>
        <taxon>Sarcoptiformes</taxon>
        <taxon>Oribatida</taxon>
        <taxon>Brachypylina</taxon>
        <taxon>Oppioidea</taxon>
        <taxon>Oppiidae</taxon>
        <taxon>Medioppia</taxon>
    </lineage>
</organism>
<dbReference type="Gene3D" id="1.10.10.580">
    <property type="entry name" value="Structural maintenance of chromosome 1. Chain E"/>
    <property type="match status" value="1"/>
</dbReference>
<evidence type="ECO:0000259" key="8">
    <source>
        <dbReference type="Pfam" id="PF04825"/>
    </source>
</evidence>
<reference evidence="9" key="1">
    <citation type="submission" date="2020-11" db="EMBL/GenBank/DDBJ databases">
        <authorList>
            <person name="Tran Van P."/>
        </authorList>
    </citation>
    <scope>NUCLEOTIDE SEQUENCE</scope>
</reference>
<dbReference type="EMBL" id="CAJPIZ010008150">
    <property type="protein sequence ID" value="CAG2110907.1"/>
    <property type="molecule type" value="Genomic_DNA"/>
</dbReference>
<dbReference type="GO" id="GO:0005634">
    <property type="term" value="C:nucleus"/>
    <property type="evidence" value="ECO:0007669"/>
    <property type="project" value="UniProtKB-SubCell"/>
</dbReference>
<dbReference type="InterPro" id="IPR006910">
    <property type="entry name" value="Rad21_Rec8_N"/>
</dbReference>
<evidence type="ECO:0000256" key="2">
    <source>
        <dbReference type="ARBA" id="ARBA00004286"/>
    </source>
</evidence>
<evidence type="ECO:0000259" key="7">
    <source>
        <dbReference type="Pfam" id="PF04824"/>
    </source>
</evidence>
<evidence type="ECO:0000313" key="9">
    <source>
        <dbReference type="EMBL" id="CAD7630477.1"/>
    </source>
</evidence>
<evidence type="ECO:0000256" key="5">
    <source>
        <dbReference type="ARBA" id="ARBA00023242"/>
    </source>
</evidence>
<feature type="compositionally biased region" description="Low complexity" evidence="6">
    <location>
        <begin position="232"/>
        <end position="257"/>
    </location>
</feature>
<feature type="compositionally biased region" description="Basic and acidic residues" evidence="6">
    <location>
        <begin position="496"/>
        <end position="524"/>
    </location>
</feature>
<dbReference type="SUPFAM" id="SSF46785">
    <property type="entry name" value="Winged helix' DNA-binding domain"/>
    <property type="match status" value="1"/>
</dbReference>